<dbReference type="STRING" id="1802668.A2831_00300"/>
<protein>
    <recommendedName>
        <fullName evidence="3">HTH psq-type domain-containing protein</fullName>
    </recommendedName>
</protein>
<gene>
    <name evidence="1" type="ORF">A2831_00300</name>
</gene>
<proteinExistence type="predicted"/>
<name>A0A1F8EW59_9BACT</name>
<dbReference type="Proteomes" id="UP000177507">
    <property type="component" value="Unassembled WGS sequence"/>
</dbReference>
<evidence type="ECO:0000313" key="2">
    <source>
        <dbReference type="Proteomes" id="UP000177507"/>
    </source>
</evidence>
<comment type="caution">
    <text evidence="1">The sequence shown here is derived from an EMBL/GenBank/DDBJ whole genome shotgun (WGS) entry which is preliminary data.</text>
</comment>
<evidence type="ECO:0000313" key="1">
    <source>
        <dbReference type="EMBL" id="OGN05105.1"/>
    </source>
</evidence>
<accession>A0A1F8EW59</accession>
<dbReference type="EMBL" id="MGJI01000013">
    <property type="protein sequence ID" value="OGN05105.1"/>
    <property type="molecule type" value="Genomic_DNA"/>
</dbReference>
<dbReference type="AlphaFoldDB" id="A0A1F8EW59"/>
<evidence type="ECO:0008006" key="3">
    <source>
        <dbReference type="Google" id="ProtNLM"/>
    </source>
</evidence>
<reference evidence="1 2" key="1">
    <citation type="journal article" date="2016" name="Nat. Commun.">
        <title>Thousands of microbial genomes shed light on interconnected biogeochemical processes in an aquifer system.</title>
        <authorList>
            <person name="Anantharaman K."/>
            <person name="Brown C.T."/>
            <person name="Hug L.A."/>
            <person name="Sharon I."/>
            <person name="Castelle C.J."/>
            <person name="Probst A.J."/>
            <person name="Thomas B.C."/>
            <person name="Singh A."/>
            <person name="Wilkins M.J."/>
            <person name="Karaoz U."/>
            <person name="Brodie E.L."/>
            <person name="Williams K.H."/>
            <person name="Hubbard S.S."/>
            <person name="Banfield J.F."/>
        </authorList>
    </citation>
    <scope>NUCLEOTIDE SEQUENCE [LARGE SCALE GENOMIC DNA]</scope>
</reference>
<organism evidence="1 2">
    <name type="scientific">Candidatus Yanofskybacteria bacterium RIFCSPHIGHO2_01_FULL_44_17</name>
    <dbReference type="NCBI Taxonomy" id="1802668"/>
    <lineage>
        <taxon>Bacteria</taxon>
        <taxon>Candidatus Yanofskyibacteriota</taxon>
    </lineage>
</organism>
<sequence>MVQKVEKYAKQIVIDLRRKGLSYSEIKKTIFVPKSTLSSWLKKIKLTDEQKERLKKKRLDAAMAGAIKKNLKTEQAIEEIKKSSAEDIVKISNRELWLLGIMLYWKERLVYDNKNNLRKGVRFTNSNPYLIKLFLKWLKDIGKIKNDEIGFDIFVSKDKNAKTKSIVNHWSEITGFSKENFSRLYFQKIYTKRRGVKRRASKKSSFGQLRIRVRASSMLARQIAGWAKRIQDIVVKN</sequence>